<evidence type="ECO:0000256" key="4">
    <source>
        <dbReference type="ARBA" id="ARBA00023134"/>
    </source>
</evidence>
<dbReference type="AlphaFoldDB" id="A0A9R1D6V7"/>
<dbReference type="HAMAP" id="MF_02114">
    <property type="entry name" value="CofC"/>
    <property type="match status" value="1"/>
</dbReference>
<comment type="subunit">
    <text evidence="5">Homodimer.</text>
</comment>
<evidence type="ECO:0000256" key="5">
    <source>
        <dbReference type="HAMAP-Rule" id="MF_02114"/>
    </source>
</evidence>
<comment type="pathway">
    <text evidence="5">Cofactor biosynthesis; coenzyme F420 biosynthesis.</text>
</comment>
<accession>A0A9R1D6V7</accession>
<dbReference type="Proteomes" id="UP001139494">
    <property type="component" value="Unassembled WGS sequence"/>
</dbReference>
<comment type="similarity">
    <text evidence="5">Belongs to the CofC family.</text>
</comment>
<keyword evidence="4 5" id="KW-0342">GTP-binding</keyword>
<dbReference type="GO" id="GO:0005525">
    <property type="term" value="F:GTP binding"/>
    <property type="evidence" value="ECO:0007669"/>
    <property type="project" value="UniProtKB-KW"/>
</dbReference>
<dbReference type="EMBL" id="JAHLKM010000037">
    <property type="protein sequence ID" value="MCQ4334796.1"/>
    <property type="molecule type" value="Genomic_DNA"/>
</dbReference>
<dbReference type="GO" id="GO:0043814">
    <property type="term" value="F:phospholactate guanylyltransferase activity"/>
    <property type="evidence" value="ECO:0007669"/>
    <property type="project" value="UniProtKB-EC"/>
</dbReference>
<name>A0A9R1D6V7_9EURY</name>
<dbReference type="SUPFAM" id="SSF53448">
    <property type="entry name" value="Nucleotide-diphospho-sugar transferases"/>
    <property type="match status" value="1"/>
</dbReference>
<dbReference type="RefSeq" id="WP_256030904.1">
    <property type="nucleotide sequence ID" value="NZ_JAHLKM010000037.1"/>
</dbReference>
<keyword evidence="3 5" id="KW-0547">Nucleotide-binding</keyword>
<protein>
    <recommendedName>
        <fullName evidence="5">2-phospho-L-lactate guanylyltransferase</fullName>
        <shortName evidence="5">LP guanylyltransferase</shortName>
        <ecNumber evidence="5">2.7.7.68</ecNumber>
    </recommendedName>
</protein>
<dbReference type="EC" id="2.7.7.68" evidence="5"/>
<dbReference type="Pfam" id="PF01983">
    <property type="entry name" value="CofC"/>
    <property type="match status" value="1"/>
</dbReference>
<evidence type="ECO:0000313" key="6">
    <source>
        <dbReference type="EMBL" id="MCQ4334796.1"/>
    </source>
</evidence>
<sequence>MDVLVPFAATEPKTRLAGVLRPDERAAFARAMLEDVCGTVAEAGGSPTVLSTADLDCEWPVVVDDRLLTPAVNDRLDPPVAVVMADLALSTPAALSRLFGADGDVVIAPGLGGGTNALVVRHPDFSTDYHGVSVADHRRIAEAIGATVTEIDSFRLSVDIDEPEDLVELALHGDGPAAAWLEDAPVGVGTDATGGRATVTRG</sequence>
<dbReference type="PANTHER" id="PTHR40392">
    <property type="entry name" value="2-PHOSPHO-L-LACTATE GUANYLYLTRANSFERASE"/>
    <property type="match status" value="1"/>
</dbReference>
<dbReference type="InterPro" id="IPR029044">
    <property type="entry name" value="Nucleotide-diphossugar_trans"/>
</dbReference>
<organism evidence="6 7">
    <name type="scientific">Natronomonas aquatica</name>
    <dbReference type="NCBI Taxonomy" id="2841590"/>
    <lineage>
        <taxon>Archaea</taxon>
        <taxon>Methanobacteriati</taxon>
        <taxon>Methanobacteriota</taxon>
        <taxon>Stenosarchaea group</taxon>
        <taxon>Halobacteria</taxon>
        <taxon>Halobacteriales</taxon>
        <taxon>Natronomonadaceae</taxon>
        <taxon>Natronomonas</taxon>
    </lineage>
</organism>
<comment type="catalytic activity">
    <reaction evidence="5">
        <text>(2S)-2-phospholactate + GTP + H(+) = (2S)-lactyl-2-diphospho-5'-guanosine + diphosphate</text>
        <dbReference type="Rhea" id="RHEA:63424"/>
        <dbReference type="ChEBI" id="CHEBI:15378"/>
        <dbReference type="ChEBI" id="CHEBI:33019"/>
        <dbReference type="ChEBI" id="CHEBI:37565"/>
        <dbReference type="ChEBI" id="CHEBI:59435"/>
        <dbReference type="ChEBI" id="CHEBI:59906"/>
        <dbReference type="EC" id="2.7.7.68"/>
    </reaction>
</comment>
<keyword evidence="7" id="KW-1185">Reference proteome</keyword>
<comment type="caution">
    <text evidence="6">The sequence shown here is derived from an EMBL/GenBank/DDBJ whole genome shotgun (WGS) entry which is preliminary data.</text>
</comment>
<dbReference type="Gene3D" id="3.90.550.10">
    <property type="entry name" value="Spore Coat Polysaccharide Biosynthesis Protein SpsA, Chain A"/>
    <property type="match status" value="1"/>
</dbReference>
<dbReference type="NCBIfam" id="TIGR03552">
    <property type="entry name" value="F420_cofC"/>
    <property type="match status" value="1"/>
</dbReference>
<dbReference type="GO" id="GO:0052645">
    <property type="term" value="P:F420-0 metabolic process"/>
    <property type="evidence" value="ECO:0007669"/>
    <property type="project" value="UniProtKB-UniRule"/>
</dbReference>
<gene>
    <name evidence="5 6" type="primary">cofC</name>
    <name evidence="6" type="ORF">KM295_15180</name>
</gene>
<dbReference type="InterPro" id="IPR002835">
    <property type="entry name" value="CofC"/>
</dbReference>
<evidence type="ECO:0000313" key="7">
    <source>
        <dbReference type="Proteomes" id="UP001139494"/>
    </source>
</evidence>
<dbReference type="Gene3D" id="6.10.140.50">
    <property type="match status" value="1"/>
</dbReference>
<dbReference type="PANTHER" id="PTHR40392:SF1">
    <property type="entry name" value="2-PHOSPHO-L-LACTATE GUANYLYLTRANSFERASE"/>
    <property type="match status" value="1"/>
</dbReference>
<evidence type="ECO:0000256" key="1">
    <source>
        <dbReference type="ARBA" id="ARBA00022679"/>
    </source>
</evidence>
<keyword evidence="2 5" id="KW-0548">Nucleotidyltransferase</keyword>
<reference evidence="6" key="1">
    <citation type="journal article" date="2023" name="Front. Microbiol.">
        <title>Genomic-based phylogenetic and metabolic analyses of the genus Natronomonas, and description of Natronomonas aquatica sp. nov.</title>
        <authorList>
            <person name="Garcia-Roldan A."/>
            <person name="Duran-Viseras A."/>
            <person name="de la Haba R.R."/>
            <person name="Corral P."/>
            <person name="Sanchez-Porro C."/>
            <person name="Ventosa A."/>
        </authorList>
    </citation>
    <scope>NUCLEOTIDE SEQUENCE</scope>
    <source>
        <strain evidence="6">F2-12</strain>
    </source>
</reference>
<proteinExistence type="inferred from homology"/>
<evidence type="ECO:0000256" key="2">
    <source>
        <dbReference type="ARBA" id="ARBA00022695"/>
    </source>
</evidence>
<keyword evidence="1 5" id="KW-0808">Transferase</keyword>
<comment type="function">
    <text evidence="5">Guanylyltransferase that catalyzes the activation of (2S)-2-phospholactate (2-PL) as (2S)-lactyl-2-diphospho-5'-guanosine, via the condensation of 2-PL with GTP. It is involved in the biosynthesis of coenzyme F420, a hydride carrier cofactor.</text>
</comment>
<evidence type="ECO:0000256" key="3">
    <source>
        <dbReference type="ARBA" id="ARBA00022741"/>
    </source>
</evidence>